<dbReference type="Proteomes" id="UP000006524">
    <property type="component" value="Segment"/>
</dbReference>
<evidence type="ECO:0000313" key="1">
    <source>
        <dbReference type="EMBL" id="ADO97534.1"/>
    </source>
</evidence>
<dbReference type="KEGG" id="vg:10326824"/>
<gene>
    <name evidence="1" type="ORF">SSM2_201</name>
</gene>
<protein>
    <recommendedName>
        <fullName evidence="3">Methyltransferase FkbM domain-containing protein</fullName>
    </recommendedName>
</protein>
<organism evidence="1 2">
    <name type="scientific">Synechococcus phage S-SM2</name>
    <dbReference type="NCBI Taxonomy" id="444860"/>
    <lineage>
        <taxon>Viruses</taxon>
        <taxon>Duplodnaviria</taxon>
        <taxon>Heunggongvirae</taxon>
        <taxon>Uroviricota</taxon>
        <taxon>Caudoviricetes</taxon>
        <taxon>Pantevenvirales</taxon>
        <taxon>Kyanoviridae</taxon>
        <taxon>Nilusvirus</taxon>
        <taxon>Nilusvirus ssm2</taxon>
    </lineage>
</organism>
<name>E3SJ86_9CAUD</name>
<dbReference type="RefSeq" id="YP_004322348.1">
    <property type="nucleotide sequence ID" value="NC_015279.1"/>
</dbReference>
<keyword evidence="2" id="KW-1185">Reference proteome</keyword>
<sequence>MCIESSNTKRSCSNMRLDYSIVHPNWTQNVRPLGRSQKGEDVSLKWTFDNLGTTNKYYVEFGAIDGFADCNTLYFRENEGWTGLLLESGKWFPVAPNDEINLKIETVSKDNINSIFKKYNVPYEFDLLSVDIDSFDYWVTKEILTQYSPRVVMVEVNVRFEPTESWRLKDDPNWDWNGTKWYGASPMAYKKMFNDAGYTPVYTHVDDLIAVRNDVLREGGFSEPEWEYVYPHSNVPLYNTHNMGGTEELVTELNLDEWEEV</sequence>
<dbReference type="GeneID" id="10326824"/>
<evidence type="ECO:0008006" key="3">
    <source>
        <dbReference type="Google" id="ProtNLM"/>
    </source>
</evidence>
<dbReference type="EMBL" id="GU071095">
    <property type="protein sequence ID" value="ADO97534.1"/>
    <property type="molecule type" value="Genomic_DNA"/>
</dbReference>
<evidence type="ECO:0000313" key="2">
    <source>
        <dbReference type="Proteomes" id="UP000006524"/>
    </source>
</evidence>
<reference evidence="1 2" key="1">
    <citation type="journal article" date="2010" name="Environ. Microbiol.">
        <title>Genomic analysis of oceanic cyanobacterial myoviruses compared with T4-like myoviruses from diverse hosts and environments.</title>
        <authorList>
            <person name="Sullivan M.B."/>
            <person name="Huang K.H."/>
            <person name="Ignacio-Espinoza J.C."/>
            <person name="Berlin A.M."/>
            <person name="Kelly L."/>
            <person name="Weigele P.R."/>
            <person name="DeFrancesco A.S."/>
            <person name="Kern S.E."/>
            <person name="Thompson L.R."/>
            <person name="Young S."/>
            <person name="Yandava C."/>
            <person name="Fu R."/>
            <person name="Krastins B."/>
            <person name="Chase M."/>
            <person name="Sarracino D."/>
            <person name="Osburne M.S."/>
            <person name="Henn M.R."/>
            <person name="Chisholm S.W."/>
        </authorList>
    </citation>
    <scope>NUCLEOTIDE SEQUENCE [LARGE SCALE GENOMIC DNA]</scope>
    <source>
        <strain evidence="1">8017-1</strain>
    </source>
</reference>
<accession>E3SJ86</accession>
<proteinExistence type="predicted"/>